<dbReference type="InterPro" id="IPR003838">
    <property type="entry name" value="ABC3_permease_C"/>
</dbReference>
<keyword evidence="4 7" id="KW-1133">Transmembrane helix</keyword>
<feature type="transmembrane region" description="Helical" evidence="7">
    <location>
        <begin position="513"/>
        <end position="533"/>
    </location>
</feature>
<feature type="transmembrane region" description="Helical" evidence="7">
    <location>
        <begin position="860"/>
        <end position="882"/>
    </location>
</feature>
<evidence type="ECO:0000256" key="5">
    <source>
        <dbReference type="ARBA" id="ARBA00023136"/>
    </source>
</evidence>
<gene>
    <name evidence="9" type="ORF">QTN89_26575</name>
</gene>
<dbReference type="PANTHER" id="PTHR30572:SF4">
    <property type="entry name" value="ABC TRANSPORTER PERMEASE YTRF"/>
    <property type="match status" value="1"/>
</dbReference>
<protein>
    <submittedName>
        <fullName evidence="9">ABC transporter permease</fullName>
    </submittedName>
</protein>
<keyword evidence="10" id="KW-1185">Reference proteome</keyword>
<evidence type="ECO:0000256" key="7">
    <source>
        <dbReference type="SAM" id="Phobius"/>
    </source>
</evidence>
<reference evidence="9 10" key="1">
    <citation type="submission" date="2023-06" db="EMBL/GenBank/DDBJ databases">
        <title>Roseiconus lacunae JC819 isolated from Gulf of Mannar region, Tamil Nadu.</title>
        <authorList>
            <person name="Pk S."/>
            <person name="Ch S."/>
            <person name="Ch V.R."/>
        </authorList>
    </citation>
    <scope>NUCLEOTIDE SEQUENCE [LARGE SCALE GENOMIC DNA]</scope>
    <source>
        <strain evidence="9 10">JC819</strain>
    </source>
</reference>
<keyword evidence="2" id="KW-1003">Cell membrane</keyword>
<dbReference type="InterPro" id="IPR050250">
    <property type="entry name" value="Macrolide_Exporter_MacB"/>
</dbReference>
<evidence type="ECO:0000256" key="1">
    <source>
        <dbReference type="ARBA" id="ARBA00004651"/>
    </source>
</evidence>
<evidence type="ECO:0000313" key="10">
    <source>
        <dbReference type="Proteomes" id="UP001239462"/>
    </source>
</evidence>
<evidence type="ECO:0000256" key="2">
    <source>
        <dbReference type="ARBA" id="ARBA00022475"/>
    </source>
</evidence>
<dbReference type="Pfam" id="PF02687">
    <property type="entry name" value="FtsX"/>
    <property type="match status" value="2"/>
</dbReference>
<evidence type="ECO:0000256" key="6">
    <source>
        <dbReference type="ARBA" id="ARBA00038076"/>
    </source>
</evidence>
<feature type="transmembrane region" description="Helical" evidence="7">
    <location>
        <begin position="810"/>
        <end position="827"/>
    </location>
</feature>
<accession>A0ABT7PRB4</accession>
<feature type="transmembrane region" description="Helical" evidence="7">
    <location>
        <begin position="460"/>
        <end position="493"/>
    </location>
</feature>
<feature type="transmembrane region" description="Helical" evidence="7">
    <location>
        <begin position="292"/>
        <end position="311"/>
    </location>
</feature>
<name>A0ABT7PRB4_9BACT</name>
<feature type="domain" description="ABC3 transporter permease C-terminal" evidence="8">
    <location>
        <begin position="296"/>
        <end position="406"/>
    </location>
</feature>
<evidence type="ECO:0000256" key="4">
    <source>
        <dbReference type="ARBA" id="ARBA00022989"/>
    </source>
</evidence>
<proteinExistence type="inferred from homology"/>
<keyword evidence="5 7" id="KW-0472">Membrane</keyword>
<feature type="transmembrane region" description="Helical" evidence="7">
    <location>
        <begin position="348"/>
        <end position="369"/>
    </location>
</feature>
<dbReference type="EMBL" id="JASZZN010000030">
    <property type="protein sequence ID" value="MDM4019047.1"/>
    <property type="molecule type" value="Genomic_DNA"/>
</dbReference>
<feature type="transmembrane region" description="Helical" evidence="7">
    <location>
        <begin position="427"/>
        <end position="448"/>
    </location>
</feature>
<comment type="subcellular location">
    <subcellularLocation>
        <location evidence="1">Cell membrane</location>
        <topology evidence="1">Multi-pass membrane protein</topology>
    </subcellularLocation>
</comment>
<feature type="transmembrane region" description="Helical" evidence="7">
    <location>
        <begin position="28"/>
        <end position="48"/>
    </location>
</feature>
<dbReference type="PANTHER" id="PTHR30572">
    <property type="entry name" value="MEMBRANE COMPONENT OF TRANSPORTER-RELATED"/>
    <property type="match status" value="1"/>
</dbReference>
<comment type="similarity">
    <text evidence="6">Belongs to the ABC-4 integral membrane protein family.</text>
</comment>
<sequence>MRTPMGLMPTGAVIVLLRASVRSHRGRLLASAIAISFAASILLSALVGRRSLLDQAPRTADALLGRLELHLAATDSVHPYIDEALLNAMRADIRVAELHTAMTVRAVDMPGLESGGLDRESFNSMERGGMGGWISGRRDAYLAWDDGGPKGELSSGSWPASDGVDPIEIVVREGYALGLTLDSWRRLESDAGVFRGHVVGVANSVDSPTYSHPEVRFMYRQISRAAAERLAGRKLPPSDARLTFGSVADRDSFKSNWAARVSQLPGHIEIWDNADIQRANRETSGAAASRTAVYTALLLSASFVVFIAVGVQGTSVRERTAQLSLLCALGATRGTLASVVFAEAGLLSVAGLTGAVAICWGLLALVNSYLPFLKLGAEPDLLSVFQTGGVVFASALIGSAKPALVASYTSSVRGTASDSDPRTNLRLASKLASFAIGIGLISFVAISMTPAGTLDRARAAAWVGIPVLAIAAVLVTPLVIWLVGRVFVAPIAWLTRTPPLVLSNQVSGDGSRSAGAVLSISVGLGAFLWLMCWGASMLHSFMIDPAIPRWFVSIHPFGLDQDETEQILAASEFQGFQPLTLFDTRIRSEDESTVPTLVMGIDSERLQDEVTELPIRLIDGDHSKSISDLIDRHHCLLSDWYARSADVKVGDMITIDVPDIDGPTSRRYTVAAIVEMSGWRMMTKLNKVRLRGDKHQAMVVLDAETVRGDFPVAYANYLLGSPKPDSEGSISRYRSDLPKAEAHQLASRQREALESALSKRIDLHRPIMYQPDGGTAVRLTQRIVQVDDLDRTRSELMGDWGAGVAKRMGWGPLMVLLLSLIAVSATLQESLRAHAFEIGVLRSCGLTRFGLLRLVLGESLLIGIAAVVIASLVGVTGAFILLEVSSIVGFRLDFAGIRPSFFVPWQWLWPGWVMTIFVCVFTALIAGWRISRRTPAGLMSGKLNLKIKDIA</sequence>
<keyword evidence="3 7" id="KW-0812">Transmembrane</keyword>
<dbReference type="Proteomes" id="UP001239462">
    <property type="component" value="Unassembled WGS sequence"/>
</dbReference>
<feature type="domain" description="ABC3 transporter permease C-terminal" evidence="8">
    <location>
        <begin position="813"/>
        <end position="935"/>
    </location>
</feature>
<evidence type="ECO:0000256" key="3">
    <source>
        <dbReference type="ARBA" id="ARBA00022692"/>
    </source>
</evidence>
<evidence type="ECO:0000313" key="9">
    <source>
        <dbReference type="EMBL" id="MDM4019047.1"/>
    </source>
</evidence>
<feature type="transmembrane region" description="Helical" evidence="7">
    <location>
        <begin position="907"/>
        <end position="930"/>
    </location>
</feature>
<comment type="caution">
    <text evidence="9">The sequence shown here is derived from an EMBL/GenBank/DDBJ whole genome shotgun (WGS) entry which is preliminary data.</text>
</comment>
<evidence type="ECO:0000259" key="8">
    <source>
        <dbReference type="Pfam" id="PF02687"/>
    </source>
</evidence>
<organism evidence="9 10">
    <name type="scientific">Roseiconus lacunae</name>
    <dbReference type="NCBI Taxonomy" id="2605694"/>
    <lineage>
        <taxon>Bacteria</taxon>
        <taxon>Pseudomonadati</taxon>
        <taxon>Planctomycetota</taxon>
        <taxon>Planctomycetia</taxon>
        <taxon>Pirellulales</taxon>
        <taxon>Pirellulaceae</taxon>
        <taxon>Roseiconus</taxon>
    </lineage>
</organism>
<feature type="transmembrane region" description="Helical" evidence="7">
    <location>
        <begin position="381"/>
        <end position="400"/>
    </location>
</feature>
<dbReference type="RefSeq" id="WP_289167087.1">
    <property type="nucleotide sequence ID" value="NZ_JASZZN010000030.1"/>
</dbReference>